<dbReference type="PANTHER" id="PTHR43300:SF11">
    <property type="entry name" value="ACETYLTRANSFERASE RV3034C-RELATED"/>
    <property type="match status" value="1"/>
</dbReference>
<dbReference type="SUPFAM" id="SSF51161">
    <property type="entry name" value="Trimeric LpxA-like enzymes"/>
    <property type="match status" value="1"/>
</dbReference>
<dbReference type="Gene3D" id="2.160.10.10">
    <property type="entry name" value="Hexapeptide repeat proteins"/>
    <property type="match status" value="1"/>
</dbReference>
<dbReference type="EMBL" id="JARJLR010000401">
    <property type="protein sequence ID" value="MDF3844761.1"/>
    <property type="molecule type" value="Genomic_DNA"/>
</dbReference>
<organism evidence="2 3">
    <name type="scientific">Pseudomonas citronellolis</name>
    <dbReference type="NCBI Taxonomy" id="53408"/>
    <lineage>
        <taxon>Bacteria</taxon>
        <taxon>Pseudomonadati</taxon>
        <taxon>Pseudomonadota</taxon>
        <taxon>Gammaproteobacteria</taxon>
        <taxon>Pseudomonadales</taxon>
        <taxon>Pseudomonadaceae</taxon>
        <taxon>Pseudomonas</taxon>
    </lineage>
</organism>
<reference evidence="2" key="1">
    <citation type="submission" date="2023-03" db="EMBL/GenBank/DDBJ databases">
        <title>Draft assemblies of triclosan tolerant bacteria isolated from returned activated sludge.</title>
        <authorList>
            <person name="Van Hamelsveld S."/>
        </authorList>
    </citation>
    <scope>NUCLEOTIDE SEQUENCE</scope>
    <source>
        <strain evidence="2">GW210015_S63</strain>
    </source>
</reference>
<dbReference type="Proteomes" id="UP001220662">
    <property type="component" value="Unassembled WGS sequence"/>
</dbReference>
<dbReference type="PANTHER" id="PTHR43300">
    <property type="entry name" value="ACETYLTRANSFERASE"/>
    <property type="match status" value="1"/>
</dbReference>
<protein>
    <submittedName>
        <fullName evidence="2">CatB-related O-acetyltransferase</fullName>
    </submittedName>
</protein>
<sequence length="210" mass="23623">MLKQFLKFRKRAERRQIRELPKLHRETQRLKNRYPNYSFGPGTYGEPEVYDWNEGSTLSVGAYTSIAAGVEIYLGGHHRTDWISCFPFPAKVEEAAHVTGYGGTNGDVVIGSDCWICSNVMILSGVTIGDGAVVAAGSVVTKDVLPYAVVGGNPARFIRWRFEEAERELLLASAWWTWPEEELRRISPLLCSSDFAAFRRYVESHAVLHP</sequence>
<dbReference type="AlphaFoldDB" id="A0AAW6PA73"/>
<evidence type="ECO:0000256" key="1">
    <source>
        <dbReference type="ARBA" id="ARBA00007274"/>
    </source>
</evidence>
<dbReference type="InterPro" id="IPR001451">
    <property type="entry name" value="Hexapep"/>
</dbReference>
<name>A0AAW6PA73_9PSED</name>
<dbReference type="Pfam" id="PF00132">
    <property type="entry name" value="Hexapep"/>
    <property type="match status" value="1"/>
</dbReference>
<dbReference type="CDD" id="cd03349">
    <property type="entry name" value="LbH_XAT"/>
    <property type="match status" value="1"/>
</dbReference>
<dbReference type="InterPro" id="IPR050179">
    <property type="entry name" value="Trans_hexapeptide_repeat"/>
</dbReference>
<evidence type="ECO:0000313" key="3">
    <source>
        <dbReference type="Proteomes" id="UP001220662"/>
    </source>
</evidence>
<dbReference type="InterPro" id="IPR011004">
    <property type="entry name" value="Trimer_LpxA-like_sf"/>
</dbReference>
<accession>A0AAW6PA73</accession>
<evidence type="ECO:0000313" key="2">
    <source>
        <dbReference type="EMBL" id="MDF3844761.1"/>
    </source>
</evidence>
<gene>
    <name evidence="2" type="ORF">P3W55_23870</name>
</gene>
<comment type="similarity">
    <text evidence="1">Belongs to the transferase hexapeptide repeat family.</text>
</comment>
<comment type="caution">
    <text evidence="2">The sequence shown here is derived from an EMBL/GenBank/DDBJ whole genome shotgun (WGS) entry which is preliminary data.</text>
</comment>
<dbReference type="RefSeq" id="WP_276215683.1">
    <property type="nucleotide sequence ID" value="NZ_JARJLR010000401.1"/>
</dbReference>
<proteinExistence type="inferred from homology"/>